<feature type="region of interest" description="Disordered" evidence="1">
    <location>
        <begin position="253"/>
        <end position="281"/>
    </location>
</feature>
<feature type="compositionally biased region" description="Low complexity" evidence="1">
    <location>
        <begin position="340"/>
        <end position="385"/>
    </location>
</feature>
<feature type="compositionally biased region" description="Low complexity" evidence="1">
    <location>
        <begin position="71"/>
        <end position="80"/>
    </location>
</feature>
<feature type="region of interest" description="Disordered" evidence="1">
    <location>
        <begin position="651"/>
        <end position="685"/>
    </location>
</feature>
<feature type="compositionally biased region" description="Acidic residues" evidence="1">
    <location>
        <begin position="216"/>
        <end position="225"/>
    </location>
</feature>
<evidence type="ECO:0000313" key="3">
    <source>
        <dbReference type="Proteomes" id="UP000294933"/>
    </source>
</evidence>
<accession>A0A4Y7Q7N6</accession>
<gene>
    <name evidence="2" type="ORF">BD410DRAFT_173939</name>
</gene>
<feature type="compositionally biased region" description="Low complexity" evidence="1">
    <location>
        <begin position="562"/>
        <end position="577"/>
    </location>
</feature>
<dbReference type="VEuPathDB" id="FungiDB:BD410DRAFT_173939"/>
<keyword evidence="3" id="KW-1185">Reference proteome</keyword>
<feature type="region of interest" description="Disordered" evidence="1">
    <location>
        <begin position="298"/>
        <end position="325"/>
    </location>
</feature>
<feature type="region of interest" description="Disordered" evidence="1">
    <location>
        <begin position="562"/>
        <end position="581"/>
    </location>
</feature>
<reference evidence="2 3" key="1">
    <citation type="submission" date="2018-06" db="EMBL/GenBank/DDBJ databases">
        <title>A transcriptomic atlas of mushroom development highlights an independent origin of complex multicellularity.</title>
        <authorList>
            <consortium name="DOE Joint Genome Institute"/>
            <person name="Krizsan K."/>
            <person name="Almasi E."/>
            <person name="Merenyi Z."/>
            <person name="Sahu N."/>
            <person name="Viragh M."/>
            <person name="Koszo T."/>
            <person name="Mondo S."/>
            <person name="Kiss B."/>
            <person name="Balint B."/>
            <person name="Kues U."/>
            <person name="Barry K."/>
            <person name="Hegedus J.C."/>
            <person name="Henrissat B."/>
            <person name="Johnson J."/>
            <person name="Lipzen A."/>
            <person name="Ohm R."/>
            <person name="Nagy I."/>
            <person name="Pangilinan J."/>
            <person name="Yan J."/>
            <person name="Xiong Y."/>
            <person name="Grigoriev I.V."/>
            <person name="Hibbett D.S."/>
            <person name="Nagy L.G."/>
        </authorList>
    </citation>
    <scope>NUCLEOTIDE SEQUENCE [LARGE SCALE GENOMIC DNA]</scope>
    <source>
        <strain evidence="2 3">SZMC22713</strain>
    </source>
</reference>
<evidence type="ECO:0000256" key="1">
    <source>
        <dbReference type="SAM" id="MobiDB-lite"/>
    </source>
</evidence>
<feature type="compositionally biased region" description="Basic residues" evidence="1">
    <location>
        <begin position="32"/>
        <end position="42"/>
    </location>
</feature>
<sequence>MELPTPPPSLPSAKAVLTSRRPSIRAAPHTRTPSRGRTRTRSRAPPPPLAHTLLSPSRAPQRRLPPPLPLLSPTATTMSSPLTIVGNRTAKDGDEEMLFPMSPVLSQMHAQVQQVQQAHYGVQPQAIWSTHDRLAARGRTRTRGRARTRSFVREVQVIRSGINTVPVSSAFATTVPSAAREQARDAPKETTAVPLEVETGAKSTADETGSEREIEGCGEEGEAEEEDPFLYTFPVFSSSPLVRAQDWRARRARAMNHHHHHHRHHNSSSSSTPCAKNVDLSTFGSGEREMEYFHSRLFGEGGRGRNGTASPRSPPPGKGGDEDDMHAETSLLLSNAFRSDSLSTSATGTSASVSLSARPQESSPPSSVSASSQNDSGSMSRSSSPPEFPPSLFYTPNATNERTPTPTHATTAATTTVPAPARHQHTSTPAPATTSASTSFASYTSRWIPRSLLASFPALTRAGRAGGLGSSPTAAVAPTTTRGDGEGASEKVGFPKLAGDGAENREKGEKEDTSAPCPSPTSPTPSQAHARAETHAQVPSTPVRVRVDELAEYIRARRTVSAHTPAAAPTPAAALTPSQVSHAGPVPVPIYPAKARFGRAREGGVCIPCAGAGAGAGGDREFYAFGDGEMWGGVGDAREGRGGGVGCGEGEDVDGGSGGSPALRSGSGGVERGRTRVNFNSVRAV</sequence>
<proteinExistence type="predicted"/>
<feature type="region of interest" description="Disordered" evidence="1">
    <location>
        <begin position="462"/>
        <end position="542"/>
    </location>
</feature>
<feature type="compositionally biased region" description="Basic and acidic residues" evidence="1">
    <location>
        <begin position="502"/>
        <end position="513"/>
    </location>
</feature>
<feature type="region of interest" description="Disordered" evidence="1">
    <location>
        <begin position="198"/>
        <end position="225"/>
    </location>
</feature>
<feature type="region of interest" description="Disordered" evidence="1">
    <location>
        <begin position="340"/>
        <end position="437"/>
    </location>
</feature>
<feature type="compositionally biased region" description="Basic residues" evidence="1">
    <location>
        <begin position="253"/>
        <end position="266"/>
    </location>
</feature>
<feature type="compositionally biased region" description="Low complexity" evidence="1">
    <location>
        <begin position="472"/>
        <end position="481"/>
    </location>
</feature>
<evidence type="ECO:0000313" key="2">
    <source>
        <dbReference type="EMBL" id="TDL23218.1"/>
    </source>
</evidence>
<protein>
    <submittedName>
        <fullName evidence="2">Uncharacterized protein</fullName>
    </submittedName>
</protein>
<dbReference type="AlphaFoldDB" id="A0A4Y7Q7N6"/>
<dbReference type="EMBL" id="ML170171">
    <property type="protein sequence ID" value="TDL23218.1"/>
    <property type="molecule type" value="Genomic_DNA"/>
</dbReference>
<feature type="compositionally biased region" description="Low complexity" evidence="1">
    <location>
        <begin position="403"/>
        <end position="437"/>
    </location>
</feature>
<feature type="region of interest" description="Disordered" evidence="1">
    <location>
        <begin position="1"/>
        <end position="80"/>
    </location>
</feature>
<dbReference type="Proteomes" id="UP000294933">
    <property type="component" value="Unassembled WGS sequence"/>
</dbReference>
<name>A0A4Y7Q7N6_9AGAM</name>
<organism evidence="2 3">
    <name type="scientific">Rickenella mellea</name>
    <dbReference type="NCBI Taxonomy" id="50990"/>
    <lineage>
        <taxon>Eukaryota</taxon>
        <taxon>Fungi</taxon>
        <taxon>Dikarya</taxon>
        <taxon>Basidiomycota</taxon>
        <taxon>Agaricomycotina</taxon>
        <taxon>Agaricomycetes</taxon>
        <taxon>Hymenochaetales</taxon>
        <taxon>Rickenellaceae</taxon>
        <taxon>Rickenella</taxon>
    </lineage>
</organism>
<feature type="compositionally biased region" description="Pro residues" evidence="1">
    <location>
        <begin position="1"/>
        <end position="10"/>
    </location>
</feature>